<keyword evidence="1" id="KW-0472">Membrane</keyword>
<evidence type="ECO:0000256" key="1">
    <source>
        <dbReference type="SAM" id="Phobius"/>
    </source>
</evidence>
<dbReference type="NCBIfam" id="TIGR02532">
    <property type="entry name" value="IV_pilin_GFxxxE"/>
    <property type="match status" value="1"/>
</dbReference>
<dbReference type="SUPFAM" id="SSF54523">
    <property type="entry name" value="Pili subunits"/>
    <property type="match status" value="1"/>
</dbReference>
<evidence type="ECO:0000313" key="3">
    <source>
        <dbReference type="Proteomes" id="UP000031549"/>
    </source>
</evidence>
<gene>
    <name evidence="2" type="ORF">PI95_023035</name>
</gene>
<keyword evidence="1" id="KW-0812">Transmembrane</keyword>
<dbReference type="InterPro" id="IPR012902">
    <property type="entry name" value="N_methyl_site"/>
</dbReference>
<dbReference type="EMBL" id="JTCM02000066">
    <property type="protein sequence ID" value="NEU75352.1"/>
    <property type="molecule type" value="Genomic_DNA"/>
</dbReference>
<dbReference type="Pfam" id="PF07963">
    <property type="entry name" value="N_methyl"/>
    <property type="match status" value="1"/>
</dbReference>
<reference evidence="2 3" key="1">
    <citation type="journal article" date="2015" name="Genome Announc.">
        <title>Draft Genome Sequence of Cyanobacterium Hassallia byssoidea Strain VB512170, Isolated from Monuments in India.</title>
        <authorList>
            <person name="Singh D."/>
            <person name="Chandrababunaidu M.M."/>
            <person name="Panda A."/>
            <person name="Sen D."/>
            <person name="Bhattacharyya S."/>
            <person name="Adhikary S.P."/>
            <person name="Tripathy S."/>
        </authorList>
    </citation>
    <scope>NUCLEOTIDE SEQUENCE [LARGE SCALE GENOMIC DNA]</scope>
    <source>
        <strain evidence="2 3">VB512170</strain>
    </source>
</reference>
<evidence type="ECO:0000313" key="2">
    <source>
        <dbReference type="EMBL" id="NEU75352.1"/>
    </source>
</evidence>
<keyword evidence="3" id="KW-1185">Reference proteome</keyword>
<dbReference type="PROSITE" id="PS00409">
    <property type="entry name" value="PROKAR_NTER_METHYL"/>
    <property type="match status" value="1"/>
</dbReference>
<dbReference type="Proteomes" id="UP000031549">
    <property type="component" value="Unassembled WGS sequence"/>
</dbReference>
<dbReference type="AlphaFoldDB" id="A0A846HD71"/>
<dbReference type="InterPro" id="IPR045584">
    <property type="entry name" value="Pilin-like"/>
</dbReference>
<keyword evidence="1" id="KW-1133">Transmembrane helix</keyword>
<organism evidence="2 3">
    <name type="scientific">Hassallia byssoidea VB512170</name>
    <dbReference type="NCBI Taxonomy" id="1304833"/>
    <lineage>
        <taxon>Bacteria</taxon>
        <taxon>Bacillati</taxon>
        <taxon>Cyanobacteriota</taxon>
        <taxon>Cyanophyceae</taxon>
        <taxon>Nostocales</taxon>
        <taxon>Tolypothrichaceae</taxon>
        <taxon>Hassallia</taxon>
    </lineage>
</organism>
<protein>
    <submittedName>
        <fullName evidence="2">Type II secretion system protein</fullName>
    </submittedName>
</protein>
<dbReference type="Gene3D" id="3.30.700.10">
    <property type="entry name" value="Glycoprotein, Type 4 Pilin"/>
    <property type="match status" value="1"/>
</dbReference>
<sequence length="231" mass="24798">MLGKFSIKMLAAKSKRSSYVYQQTAGFTLIEVLVVVIMVGILAAIAVPSWLGFTNRQRVNKANDVVLAALQDAQRQAKKTKLSYSVSFQNVNFINVGNISMVAVHQGVIPPPAPSNYDKKGIWKHLGEDIGFKSNQVLFYTNLENNSDGTKFNKKASDPVNYNTLGSGTITFDYMGALPGTAGGSSDELGLKIAVAAPNVGSSTSASKLRRCVIVDTLLGGMRTAKDDKCN</sequence>
<accession>A0A846HD71</accession>
<comment type="caution">
    <text evidence="2">The sequence shown here is derived from an EMBL/GenBank/DDBJ whole genome shotgun (WGS) entry which is preliminary data.</text>
</comment>
<proteinExistence type="predicted"/>
<name>A0A846HD71_9CYAN</name>
<feature type="transmembrane region" description="Helical" evidence="1">
    <location>
        <begin position="25"/>
        <end position="51"/>
    </location>
</feature>